<comment type="caution">
    <text evidence="2">The sequence shown here is derived from an EMBL/GenBank/DDBJ whole genome shotgun (WGS) entry which is preliminary data.</text>
</comment>
<organism evidence="2 3">
    <name type="scientific">Candidatus Roizmanbacteria bacterium RIFOXYD1_FULL_38_12</name>
    <dbReference type="NCBI Taxonomy" id="1802093"/>
    <lineage>
        <taxon>Bacteria</taxon>
        <taxon>Candidatus Roizmaniibacteriota</taxon>
    </lineage>
</organism>
<dbReference type="Gene3D" id="3.30.1330.80">
    <property type="entry name" value="Hypothetical protein, similar to alpha- acetolactate decarboxylase, domain 2"/>
    <property type="match status" value="1"/>
</dbReference>
<accession>A0A1F7KZH2</accession>
<dbReference type="AlphaFoldDB" id="A0A1F7KZH2"/>
<protein>
    <recommendedName>
        <fullName evidence="1">PPC domain-containing protein</fullName>
    </recommendedName>
</protein>
<reference evidence="2 3" key="1">
    <citation type="journal article" date="2016" name="Nat. Commun.">
        <title>Thousands of microbial genomes shed light on interconnected biogeochemical processes in an aquifer system.</title>
        <authorList>
            <person name="Anantharaman K."/>
            <person name="Brown C.T."/>
            <person name="Hug L.A."/>
            <person name="Sharon I."/>
            <person name="Castelle C.J."/>
            <person name="Probst A.J."/>
            <person name="Thomas B.C."/>
            <person name="Singh A."/>
            <person name="Wilkins M.J."/>
            <person name="Karaoz U."/>
            <person name="Brodie E.L."/>
            <person name="Williams K.H."/>
            <person name="Hubbard S.S."/>
            <person name="Banfield J.F."/>
        </authorList>
    </citation>
    <scope>NUCLEOTIDE SEQUENCE [LARGE SCALE GENOMIC DNA]</scope>
</reference>
<proteinExistence type="predicted"/>
<dbReference type="PANTHER" id="PTHR34988">
    <property type="entry name" value="PROTEIN, PUTATIVE-RELATED"/>
    <property type="match status" value="1"/>
</dbReference>
<evidence type="ECO:0000313" key="2">
    <source>
        <dbReference type="EMBL" id="OGK73184.1"/>
    </source>
</evidence>
<sequence>MKTYAFRLKPNQDLRKEIDRFVKEKHIRAGIILTCVGNLKKVVIRMAEAKVINKYMGSYEIVSLVGTLESGNSHIHISLSDSKGKLIGGHLKEGSIVGITAEIVIGELEHREFSRKFDKETGYDELVVKDFN</sequence>
<dbReference type="CDD" id="cd11378">
    <property type="entry name" value="DUF296"/>
    <property type="match status" value="1"/>
</dbReference>
<dbReference type="EMBL" id="MGBR01000001">
    <property type="protein sequence ID" value="OGK73184.1"/>
    <property type="molecule type" value="Genomic_DNA"/>
</dbReference>
<name>A0A1F7KZH2_9BACT</name>
<feature type="domain" description="PPC" evidence="1">
    <location>
        <begin position="1"/>
        <end position="129"/>
    </location>
</feature>
<dbReference type="Pfam" id="PF03479">
    <property type="entry name" value="PCC"/>
    <property type="match status" value="1"/>
</dbReference>
<dbReference type="InterPro" id="IPR005175">
    <property type="entry name" value="PPC_dom"/>
</dbReference>
<dbReference type="SUPFAM" id="SSF117856">
    <property type="entry name" value="AF0104/ALDC/Ptd012-like"/>
    <property type="match status" value="1"/>
</dbReference>
<evidence type="ECO:0000313" key="3">
    <source>
        <dbReference type="Proteomes" id="UP000177050"/>
    </source>
</evidence>
<gene>
    <name evidence="2" type="ORF">A3K52_00040</name>
</gene>
<dbReference type="PANTHER" id="PTHR34988:SF1">
    <property type="entry name" value="DNA-BINDING PROTEIN"/>
    <property type="match status" value="1"/>
</dbReference>
<dbReference type="Proteomes" id="UP000177050">
    <property type="component" value="Unassembled WGS sequence"/>
</dbReference>
<dbReference type="PROSITE" id="PS51742">
    <property type="entry name" value="PPC"/>
    <property type="match status" value="1"/>
</dbReference>
<evidence type="ECO:0000259" key="1">
    <source>
        <dbReference type="PROSITE" id="PS51742"/>
    </source>
</evidence>